<dbReference type="OrthoDB" id="9779630at2"/>
<evidence type="ECO:0000313" key="4">
    <source>
        <dbReference type="Proteomes" id="UP000192569"/>
    </source>
</evidence>
<evidence type="ECO:0000256" key="1">
    <source>
        <dbReference type="ARBA" id="ARBA00043985"/>
    </source>
</evidence>
<gene>
    <name evidence="3" type="ORF">SAMN00808754_0877</name>
</gene>
<dbReference type="RefSeq" id="WP_084664375.1">
    <property type="nucleotide sequence ID" value="NZ_LT838272.1"/>
</dbReference>
<accession>A0A1W1VJR9</accession>
<name>A0A1W1VJR9_9FIRM</name>
<dbReference type="PANTHER" id="PTHR31088">
    <property type="entry name" value="MEMBRANE-ASSOCIATED PROTEIN VIPP1, CHLOROPLASTIC"/>
    <property type="match status" value="1"/>
</dbReference>
<reference evidence="3 4" key="1">
    <citation type="submission" date="2017-04" db="EMBL/GenBank/DDBJ databases">
        <authorList>
            <person name="Afonso C.L."/>
            <person name="Miller P.J."/>
            <person name="Scott M.A."/>
            <person name="Spackman E."/>
            <person name="Goraichik I."/>
            <person name="Dimitrov K.M."/>
            <person name="Suarez D.L."/>
            <person name="Swayne D.E."/>
        </authorList>
    </citation>
    <scope>NUCLEOTIDE SEQUENCE [LARGE SCALE GENOMIC DNA]</scope>
    <source>
        <strain evidence="3 4">ToBE</strain>
    </source>
</reference>
<evidence type="ECO:0000256" key="2">
    <source>
        <dbReference type="SAM" id="Coils"/>
    </source>
</evidence>
<feature type="coiled-coil region" evidence="2">
    <location>
        <begin position="156"/>
        <end position="190"/>
    </location>
</feature>
<evidence type="ECO:0000313" key="3">
    <source>
        <dbReference type="EMBL" id="SMB93566.1"/>
    </source>
</evidence>
<organism evidence="3 4">
    <name type="scientific">Thermanaeromonas toyohensis ToBE</name>
    <dbReference type="NCBI Taxonomy" id="698762"/>
    <lineage>
        <taxon>Bacteria</taxon>
        <taxon>Bacillati</taxon>
        <taxon>Bacillota</taxon>
        <taxon>Clostridia</taxon>
        <taxon>Neomoorellales</taxon>
        <taxon>Neomoorellaceae</taxon>
        <taxon>Thermanaeromonas</taxon>
    </lineage>
</organism>
<keyword evidence="4" id="KW-1185">Reference proteome</keyword>
<dbReference type="InterPro" id="IPR007157">
    <property type="entry name" value="PspA_VIPP1"/>
</dbReference>
<sequence length="234" mass="26219">MGVLSRMSTIFKAKINKLLDAAEDPHETLEYSYQRQLELLQKVKRNLADVVASKKRLELQVVRLKENMDKLEKQAREALELGREDLAKAALERKQSLASQLEGLEEQIKGLEQEQEKLATVEARLQAKVEAFRTKKEVIKAQYSAAQAQVKISEAVTGLSEELADVSLAIQRAEEKTESMRARAAAIDELVAKGVLEDALEAGQDPLEAELRRASITNKVEEELARLKKEVGKE</sequence>
<dbReference type="Proteomes" id="UP000192569">
    <property type="component" value="Chromosome I"/>
</dbReference>
<protein>
    <submittedName>
        <fullName evidence="3">Phage shock protein A (PspA) family protein</fullName>
    </submittedName>
</protein>
<dbReference type="PANTHER" id="PTHR31088:SF6">
    <property type="entry name" value="PHAGE SHOCK PROTEIN A"/>
    <property type="match status" value="1"/>
</dbReference>
<dbReference type="STRING" id="698762.SAMN00808754_0877"/>
<feature type="coiled-coil region" evidence="2">
    <location>
        <begin position="40"/>
        <end position="131"/>
    </location>
</feature>
<dbReference type="AlphaFoldDB" id="A0A1W1VJR9"/>
<proteinExistence type="inferred from homology"/>
<dbReference type="Pfam" id="PF04012">
    <property type="entry name" value="PspA_IM30"/>
    <property type="match status" value="1"/>
</dbReference>
<keyword evidence="2" id="KW-0175">Coiled coil</keyword>
<dbReference type="EMBL" id="LT838272">
    <property type="protein sequence ID" value="SMB93566.1"/>
    <property type="molecule type" value="Genomic_DNA"/>
</dbReference>
<comment type="similarity">
    <text evidence="1">Belongs to the PspA/Vipp/IM30 family.</text>
</comment>